<feature type="coiled-coil region" evidence="4">
    <location>
        <begin position="475"/>
        <end position="509"/>
    </location>
</feature>
<protein>
    <recommendedName>
        <fullName evidence="10">Methyl-accepting chemotaxis protein</fullName>
    </recommendedName>
</protein>
<keyword evidence="5" id="KW-1133">Transmembrane helix</keyword>
<evidence type="ECO:0000259" key="7">
    <source>
        <dbReference type="PROSITE" id="PS50885"/>
    </source>
</evidence>
<dbReference type="Gene3D" id="1.10.287.950">
    <property type="entry name" value="Methyl-accepting chemotaxis protein"/>
    <property type="match status" value="1"/>
</dbReference>
<name>A0A0B5QVB4_CLOBE</name>
<dbReference type="GO" id="GO:0016020">
    <property type="term" value="C:membrane"/>
    <property type="evidence" value="ECO:0007669"/>
    <property type="project" value="InterPro"/>
</dbReference>
<dbReference type="Pfam" id="PF00672">
    <property type="entry name" value="HAMP"/>
    <property type="match status" value="1"/>
</dbReference>
<dbReference type="PANTHER" id="PTHR32089:SF112">
    <property type="entry name" value="LYSOZYME-LIKE PROTEIN-RELATED"/>
    <property type="match status" value="1"/>
</dbReference>
<dbReference type="EMBL" id="CP010086">
    <property type="protein sequence ID" value="AJH01918.1"/>
    <property type="molecule type" value="Genomic_DNA"/>
</dbReference>
<dbReference type="OrthoDB" id="9760371at2"/>
<gene>
    <name evidence="8" type="ORF">LF65_05399</name>
</gene>
<reference evidence="9" key="1">
    <citation type="submission" date="2014-12" db="EMBL/GenBank/DDBJ databases">
        <title>Genome sequence of Clostridium beijerinckii strain 59B.</title>
        <authorList>
            <person name="Little G.T."/>
            <person name="Minton N.P."/>
        </authorList>
    </citation>
    <scope>NUCLEOTIDE SEQUENCE [LARGE SCALE GENOMIC DNA]</scope>
    <source>
        <strain evidence="9">59B</strain>
    </source>
</reference>
<dbReference type="SMART" id="SM00283">
    <property type="entry name" value="MA"/>
    <property type="match status" value="1"/>
</dbReference>
<evidence type="ECO:0000313" key="8">
    <source>
        <dbReference type="EMBL" id="AJH01918.1"/>
    </source>
</evidence>
<evidence type="ECO:0008006" key="10">
    <source>
        <dbReference type="Google" id="ProtNLM"/>
    </source>
</evidence>
<feature type="transmembrane region" description="Helical" evidence="5">
    <location>
        <begin position="310"/>
        <end position="331"/>
    </location>
</feature>
<dbReference type="InterPro" id="IPR004089">
    <property type="entry name" value="MCPsignal_dom"/>
</dbReference>
<keyword evidence="5" id="KW-0812">Transmembrane</keyword>
<dbReference type="SMART" id="SM00304">
    <property type="entry name" value="HAMP"/>
    <property type="match status" value="2"/>
</dbReference>
<dbReference type="SUPFAM" id="SSF58104">
    <property type="entry name" value="Methyl-accepting chemotaxis protein (MCP) signaling domain"/>
    <property type="match status" value="1"/>
</dbReference>
<keyword evidence="1 3" id="KW-0807">Transducer</keyword>
<dbReference type="CDD" id="cd06225">
    <property type="entry name" value="HAMP"/>
    <property type="match status" value="1"/>
</dbReference>
<evidence type="ECO:0000256" key="4">
    <source>
        <dbReference type="SAM" id="Coils"/>
    </source>
</evidence>
<keyword evidence="5" id="KW-0472">Membrane</keyword>
<accession>A0A0B5QVB4</accession>
<dbReference type="KEGG" id="cbei:LF65_05399"/>
<feature type="domain" description="Methyl-accepting transducer" evidence="6">
    <location>
        <begin position="404"/>
        <end position="654"/>
    </location>
</feature>
<feature type="domain" description="HAMP" evidence="7">
    <location>
        <begin position="333"/>
        <end position="385"/>
    </location>
</feature>
<feature type="transmembrane region" description="Helical" evidence="5">
    <location>
        <begin position="41"/>
        <end position="62"/>
    </location>
</feature>
<dbReference type="AlphaFoldDB" id="A0A0B5QVB4"/>
<proteinExistence type="inferred from homology"/>
<dbReference type="GO" id="GO:0007165">
    <property type="term" value="P:signal transduction"/>
    <property type="evidence" value="ECO:0007669"/>
    <property type="project" value="UniProtKB-KW"/>
</dbReference>
<dbReference type="PROSITE" id="PS50885">
    <property type="entry name" value="HAMP"/>
    <property type="match status" value="1"/>
</dbReference>
<evidence type="ECO:0000256" key="2">
    <source>
        <dbReference type="ARBA" id="ARBA00029447"/>
    </source>
</evidence>
<organism evidence="8 9">
    <name type="scientific">Clostridium beijerinckii</name>
    <name type="common">Clostridium MP</name>
    <dbReference type="NCBI Taxonomy" id="1520"/>
    <lineage>
        <taxon>Bacteria</taxon>
        <taxon>Bacillati</taxon>
        <taxon>Bacillota</taxon>
        <taxon>Clostridia</taxon>
        <taxon>Eubacteriales</taxon>
        <taxon>Clostridiaceae</taxon>
        <taxon>Clostridium</taxon>
    </lineage>
</organism>
<dbReference type="Proteomes" id="UP000031866">
    <property type="component" value="Chromosome"/>
</dbReference>
<dbReference type="Pfam" id="PF00015">
    <property type="entry name" value="MCPsignal"/>
    <property type="match status" value="1"/>
</dbReference>
<comment type="similarity">
    <text evidence="2">Belongs to the methyl-accepting chemotaxis (MCP) protein family.</text>
</comment>
<evidence type="ECO:0000259" key="6">
    <source>
        <dbReference type="PROSITE" id="PS50111"/>
    </source>
</evidence>
<evidence type="ECO:0000313" key="9">
    <source>
        <dbReference type="Proteomes" id="UP000031866"/>
    </source>
</evidence>
<dbReference type="Gene3D" id="6.10.340.10">
    <property type="match status" value="1"/>
</dbReference>
<evidence type="ECO:0000256" key="5">
    <source>
        <dbReference type="SAM" id="Phobius"/>
    </source>
</evidence>
<sequence>MSKTMKNPKTFISKCRKQGYINRKVSLHNFLNRKGKIKNRLITAFLLISLVPILVVGSFSYLTARSTVKSKVQFFSEQLISQMDMNVNAMINNYNNNLVITATNASLLSYLRNDEIDKYQVEKNVENVIKSLTPNDPSTLAFFLYREGKRPVGNFDQVSQKDLIKDIEKSPVYKEAKEKKDVIAWCTGINGDYSKVYIFKQFYDMLTNKDYGTLIMVVNINIFSNLFEKMNLDKESSIQILDKSKNEIMSLGREDNKLDDTIKAKVFSVNKPETLEFNNFLVSFTTLNNGWKVACVVPNSVLYHEIDSSGLFTLVVGLICGVISVIIGVLISKGIINPIKSLIKAMKQVEEGDLTAVLGNNGLDEFEILSKSFNIMVQNIKGLIAGSQLVSKSVLESAEKIATNCNQSSLNMNEISIATKEISKGALEQAKESSETIQIIKILSNKIDSITSYISEIMKVSEETKNIEATSTIMISDLNEKNNRSLSMAEQITEEIDALIKNSKEIEKIIEVIREISNQTILLSLNASIEAARAGQAGKGFAVVADEIGKLAEKTNGAVKIISNIINDIQNKTENTVVLVENANNIFRDQEISVNNAGKTFKDMVDQVDFVLQQILNITSLLNDMNSCKREAITAIEEMATVAEESSASTEQVMDSIFEQAKVSAEIAILSSTLQDVANKLNNSVQIFRL</sequence>
<evidence type="ECO:0000256" key="1">
    <source>
        <dbReference type="ARBA" id="ARBA00023224"/>
    </source>
</evidence>
<dbReference type="InterPro" id="IPR003660">
    <property type="entry name" value="HAMP_dom"/>
</dbReference>
<dbReference type="PROSITE" id="PS50111">
    <property type="entry name" value="CHEMOTAXIS_TRANSDUC_2"/>
    <property type="match status" value="1"/>
</dbReference>
<evidence type="ECO:0000256" key="3">
    <source>
        <dbReference type="PROSITE-ProRule" id="PRU00284"/>
    </source>
</evidence>
<dbReference type="PANTHER" id="PTHR32089">
    <property type="entry name" value="METHYL-ACCEPTING CHEMOTAXIS PROTEIN MCPB"/>
    <property type="match status" value="1"/>
</dbReference>
<dbReference type="STRING" id="1520.LF65_05399"/>
<keyword evidence="4" id="KW-0175">Coiled coil</keyword>